<reference evidence="2" key="1">
    <citation type="submission" date="2018-06" db="EMBL/GenBank/DDBJ databases">
        <authorList>
            <person name="Zhirakovskaya E."/>
        </authorList>
    </citation>
    <scope>NUCLEOTIDE SEQUENCE</scope>
</reference>
<evidence type="ECO:0000259" key="1">
    <source>
        <dbReference type="Pfam" id="PF09350"/>
    </source>
</evidence>
<proteinExistence type="predicted"/>
<dbReference type="AlphaFoldDB" id="A0A3B0VI49"/>
<protein>
    <recommendedName>
        <fullName evidence="1">DnaJ homologue subfamily C member 28 conserved domain-containing protein</fullName>
    </recommendedName>
</protein>
<gene>
    <name evidence="2" type="ORF">MNBD_DELTA04-171</name>
</gene>
<dbReference type="InterPro" id="IPR018961">
    <property type="entry name" value="DnaJ_homolog_subfam-C_membr-28"/>
</dbReference>
<sequence>MLTALNLIAERKIRQAIEEGTMADLSHWKNKPLPEDDMGHVPADLRMAYRILKNAGYIPEEVALQKEIVRTEDLLARCADEKEKYKQLKKLNYLRFKLECRMGKNLQVDVDSPYYDKVVNKMTVKGK</sequence>
<dbReference type="PANTHER" id="PTHR39158">
    <property type="entry name" value="OS08G0560600 PROTEIN"/>
    <property type="match status" value="1"/>
</dbReference>
<dbReference type="Pfam" id="PF09350">
    <property type="entry name" value="DJC28_CD"/>
    <property type="match status" value="1"/>
</dbReference>
<accession>A0A3B0VI49</accession>
<evidence type="ECO:0000313" key="2">
    <source>
        <dbReference type="EMBL" id="VAW38007.1"/>
    </source>
</evidence>
<feature type="domain" description="DnaJ homologue subfamily C member 28 conserved" evidence="1">
    <location>
        <begin position="8"/>
        <end position="76"/>
    </location>
</feature>
<dbReference type="EMBL" id="UOEY01000054">
    <property type="protein sequence ID" value="VAW38007.1"/>
    <property type="molecule type" value="Genomic_DNA"/>
</dbReference>
<name>A0A3B0VI49_9ZZZZ</name>
<dbReference type="InterPro" id="IPR052573">
    <property type="entry name" value="DnaJ_C_subfamily_28"/>
</dbReference>
<dbReference type="PANTHER" id="PTHR39158:SF1">
    <property type="entry name" value="DNAJ HOMOLOG SUBFAMILY C MEMBER 28"/>
    <property type="match status" value="1"/>
</dbReference>
<organism evidence="2">
    <name type="scientific">hydrothermal vent metagenome</name>
    <dbReference type="NCBI Taxonomy" id="652676"/>
    <lineage>
        <taxon>unclassified sequences</taxon>
        <taxon>metagenomes</taxon>
        <taxon>ecological metagenomes</taxon>
    </lineage>
</organism>